<dbReference type="RefSeq" id="WP_174495845.1">
    <property type="nucleotide sequence ID" value="NZ_CADDWK010000004.1"/>
</dbReference>
<reference evidence="1 2" key="1">
    <citation type="submission" date="2020-08" db="EMBL/GenBank/DDBJ databases">
        <title>Genomic Encyclopedia of Type Strains, Phase IV (KMG-IV): sequencing the most valuable type-strain genomes for metagenomic binning, comparative biology and taxonomic classification.</title>
        <authorList>
            <person name="Goeker M."/>
        </authorList>
    </citation>
    <scope>NUCLEOTIDE SEQUENCE [LARGE SCALE GENOMIC DNA]</scope>
    <source>
        <strain evidence="1 2">DSM 19612</strain>
    </source>
</reference>
<gene>
    <name evidence="1" type="ORF">HNQ94_001480</name>
</gene>
<evidence type="ECO:0000313" key="1">
    <source>
        <dbReference type="EMBL" id="MBB6453032.1"/>
    </source>
</evidence>
<accession>A0A841Q3T8</accession>
<protein>
    <submittedName>
        <fullName evidence="1">Uncharacterized protein</fullName>
    </submittedName>
</protein>
<dbReference type="AlphaFoldDB" id="A0A841Q3T8"/>
<proteinExistence type="predicted"/>
<dbReference type="Proteomes" id="UP000581688">
    <property type="component" value="Unassembled WGS sequence"/>
</dbReference>
<name>A0A841Q3T8_9BACI</name>
<comment type="caution">
    <text evidence="1">The sequence shown here is derived from an EMBL/GenBank/DDBJ whole genome shotgun (WGS) entry which is preliminary data.</text>
</comment>
<organism evidence="1 2">
    <name type="scientific">Salirhabdus euzebyi</name>
    <dbReference type="NCBI Taxonomy" id="394506"/>
    <lineage>
        <taxon>Bacteria</taxon>
        <taxon>Bacillati</taxon>
        <taxon>Bacillota</taxon>
        <taxon>Bacilli</taxon>
        <taxon>Bacillales</taxon>
        <taxon>Bacillaceae</taxon>
        <taxon>Salirhabdus</taxon>
    </lineage>
</organism>
<evidence type="ECO:0000313" key="2">
    <source>
        <dbReference type="Proteomes" id="UP000581688"/>
    </source>
</evidence>
<sequence>MSIIVWNCFDWIGFHITEKLLEEGEDVIGIHPVSNPQTEFLYGMVGRNANFTFYESLMEVKDKTDEYIFVRPTEEDENQLTKSIEKENYLYIIEETEKKSKNFSRVLNGSISTISLPPVIGPWMKEEEFQAKKDSEDWIYVKEFTDWFHSFMQTSCKKEEVNLLPKNSFIQEKDRNTIVFTDNLNRRSVVKEIEEHLEKFSFYYDIKGI</sequence>
<keyword evidence="2" id="KW-1185">Reference proteome</keyword>
<dbReference type="EMBL" id="JACHGH010000004">
    <property type="protein sequence ID" value="MBB6453032.1"/>
    <property type="molecule type" value="Genomic_DNA"/>
</dbReference>